<feature type="compositionally biased region" description="Low complexity" evidence="1">
    <location>
        <begin position="28"/>
        <end position="40"/>
    </location>
</feature>
<sequence>MVVCTCRSQAPRERRAGNWSGDPRGSLPRAAGAPAQGRRPMWPPLGVSCWRAEGYGTEEEMLLVRITGGQPRSNEHVLAKQT</sequence>
<evidence type="ECO:0000256" key="1">
    <source>
        <dbReference type="SAM" id="MobiDB-lite"/>
    </source>
</evidence>
<proteinExistence type="predicted"/>
<dbReference type="Proteomes" id="UP001066276">
    <property type="component" value="Chromosome 4_2"/>
</dbReference>
<evidence type="ECO:0000313" key="2">
    <source>
        <dbReference type="EMBL" id="KAJ1164029.1"/>
    </source>
</evidence>
<reference evidence="2" key="1">
    <citation type="journal article" date="2022" name="bioRxiv">
        <title>Sequencing and chromosome-scale assembly of the giantPleurodeles waltlgenome.</title>
        <authorList>
            <person name="Brown T."/>
            <person name="Elewa A."/>
            <person name="Iarovenko S."/>
            <person name="Subramanian E."/>
            <person name="Araus A.J."/>
            <person name="Petzold A."/>
            <person name="Susuki M."/>
            <person name="Suzuki K.-i.T."/>
            <person name="Hayashi T."/>
            <person name="Toyoda A."/>
            <person name="Oliveira C."/>
            <person name="Osipova E."/>
            <person name="Leigh N.D."/>
            <person name="Simon A."/>
            <person name="Yun M.H."/>
        </authorList>
    </citation>
    <scope>NUCLEOTIDE SEQUENCE</scope>
    <source>
        <strain evidence="2">20211129_DDA</strain>
        <tissue evidence="2">Liver</tissue>
    </source>
</reference>
<organism evidence="2 3">
    <name type="scientific">Pleurodeles waltl</name>
    <name type="common">Iberian ribbed newt</name>
    <dbReference type="NCBI Taxonomy" id="8319"/>
    <lineage>
        <taxon>Eukaryota</taxon>
        <taxon>Metazoa</taxon>
        <taxon>Chordata</taxon>
        <taxon>Craniata</taxon>
        <taxon>Vertebrata</taxon>
        <taxon>Euteleostomi</taxon>
        <taxon>Amphibia</taxon>
        <taxon>Batrachia</taxon>
        <taxon>Caudata</taxon>
        <taxon>Salamandroidea</taxon>
        <taxon>Salamandridae</taxon>
        <taxon>Pleurodelinae</taxon>
        <taxon>Pleurodeles</taxon>
    </lineage>
</organism>
<evidence type="ECO:0000313" key="3">
    <source>
        <dbReference type="Proteomes" id="UP001066276"/>
    </source>
</evidence>
<name>A0AAV7SJ21_PLEWA</name>
<keyword evidence="3" id="KW-1185">Reference proteome</keyword>
<dbReference type="AlphaFoldDB" id="A0AAV7SJ21"/>
<comment type="caution">
    <text evidence="2">The sequence shown here is derived from an EMBL/GenBank/DDBJ whole genome shotgun (WGS) entry which is preliminary data.</text>
</comment>
<protein>
    <submittedName>
        <fullName evidence="2">Uncharacterized protein</fullName>
    </submittedName>
</protein>
<gene>
    <name evidence="2" type="ORF">NDU88_004476</name>
</gene>
<dbReference type="EMBL" id="JANPWB010000008">
    <property type="protein sequence ID" value="KAJ1164029.1"/>
    <property type="molecule type" value="Genomic_DNA"/>
</dbReference>
<feature type="region of interest" description="Disordered" evidence="1">
    <location>
        <begin position="1"/>
        <end position="43"/>
    </location>
</feature>
<accession>A0AAV7SJ21</accession>